<evidence type="ECO:0008006" key="5">
    <source>
        <dbReference type="Google" id="ProtNLM"/>
    </source>
</evidence>
<gene>
    <name evidence="3" type="ORF">GEMMAAP_15550</name>
</gene>
<keyword evidence="4" id="KW-1185">Reference proteome</keyword>
<keyword evidence="1" id="KW-0547">Nucleotide-binding</keyword>
<keyword evidence="2" id="KW-0067">ATP-binding</keyword>
<dbReference type="PANTHER" id="PTHR43384">
    <property type="entry name" value="SEPTUM SITE-DETERMINING PROTEIN MIND HOMOLOG, CHLOROPLASTIC-RELATED"/>
    <property type="match status" value="1"/>
</dbReference>
<dbReference type="InterPro" id="IPR050625">
    <property type="entry name" value="ParA/MinD_ATPase"/>
</dbReference>
<dbReference type="Proteomes" id="UP000076404">
    <property type="component" value="Chromosome"/>
</dbReference>
<dbReference type="Gene3D" id="3.40.50.2300">
    <property type="match status" value="1"/>
</dbReference>
<dbReference type="OrthoDB" id="9768734at2"/>
<protein>
    <recommendedName>
        <fullName evidence="5">Response regulatory domain-containing protein</fullName>
    </recommendedName>
</protein>
<sequence>MRRAIVVRDALGPLNPLIPVFTGAGFNKPVEVESPEALVALVSEVGADLVVLSLATTSNHVLDELQGMLRDRANLAAIGTAPTPDSELILAGFRRGLSEFLVVPAGPNELAGALARLESKWARAPKGGHVTAVYSPAGGAGVTTVAVNMAHALARRKPAGRVAVADLVVGLGDVTTHLNLAPTYDLGELVRKLDRADGESLHSITESVADGMDALAGTSDLELGEEVTAEAVQRILALMRASYSYTVLDVEHTVSPRTIAALDAADRIVMVFQVTVAGLRKVKRALTLFEQLEFPAEKVLLVANRVGAGDVMSWPDVAKALGRSVDFRLPNAFQGVADAQTRGIPIAANDNAPGMKALIDAYNLLAIRIMGQRGTVPSSIEEPESSRTGTTAGFGRLLGKLRK</sequence>
<name>A0A143BLA9_9BACT</name>
<dbReference type="GO" id="GO:0005524">
    <property type="term" value="F:ATP binding"/>
    <property type="evidence" value="ECO:0007669"/>
    <property type="project" value="UniProtKB-KW"/>
</dbReference>
<dbReference type="InterPro" id="IPR011006">
    <property type="entry name" value="CheY-like_superfamily"/>
</dbReference>
<dbReference type="SUPFAM" id="SSF52540">
    <property type="entry name" value="P-loop containing nucleoside triphosphate hydrolases"/>
    <property type="match status" value="1"/>
</dbReference>
<dbReference type="STRING" id="1379270.GEMMAAP_15550"/>
<organism evidence="3 4">
    <name type="scientific">Gemmatimonas phototrophica</name>
    <dbReference type="NCBI Taxonomy" id="1379270"/>
    <lineage>
        <taxon>Bacteria</taxon>
        <taxon>Pseudomonadati</taxon>
        <taxon>Gemmatimonadota</taxon>
        <taxon>Gemmatimonadia</taxon>
        <taxon>Gemmatimonadales</taxon>
        <taxon>Gemmatimonadaceae</taxon>
        <taxon>Gemmatimonas</taxon>
    </lineage>
</organism>
<dbReference type="Gene3D" id="3.40.50.300">
    <property type="entry name" value="P-loop containing nucleotide triphosphate hydrolases"/>
    <property type="match status" value="1"/>
</dbReference>
<dbReference type="PANTHER" id="PTHR43384:SF6">
    <property type="entry name" value="SEPTUM SITE-DETERMINING PROTEIN MIND HOMOLOG, CHLOROPLASTIC"/>
    <property type="match status" value="1"/>
</dbReference>
<evidence type="ECO:0000313" key="4">
    <source>
        <dbReference type="Proteomes" id="UP000076404"/>
    </source>
</evidence>
<dbReference type="GO" id="GO:0016887">
    <property type="term" value="F:ATP hydrolysis activity"/>
    <property type="evidence" value="ECO:0007669"/>
    <property type="project" value="TreeGrafter"/>
</dbReference>
<dbReference type="GO" id="GO:0051782">
    <property type="term" value="P:negative regulation of cell division"/>
    <property type="evidence" value="ECO:0007669"/>
    <property type="project" value="TreeGrafter"/>
</dbReference>
<dbReference type="InterPro" id="IPR027417">
    <property type="entry name" value="P-loop_NTPase"/>
</dbReference>
<dbReference type="EMBL" id="CP011454">
    <property type="protein sequence ID" value="AMW05829.1"/>
    <property type="molecule type" value="Genomic_DNA"/>
</dbReference>
<accession>A0A143BLA9</accession>
<dbReference type="GO" id="GO:0009898">
    <property type="term" value="C:cytoplasmic side of plasma membrane"/>
    <property type="evidence" value="ECO:0007669"/>
    <property type="project" value="TreeGrafter"/>
</dbReference>
<evidence type="ECO:0000256" key="1">
    <source>
        <dbReference type="ARBA" id="ARBA00022741"/>
    </source>
</evidence>
<dbReference type="eggNOG" id="COG4963">
    <property type="taxonomic scope" value="Bacteria"/>
</dbReference>
<reference evidence="3 4" key="2">
    <citation type="journal article" date="2016" name="Environ. Microbiol. Rep.">
        <title>Metagenomic evidence for the presence of phototrophic Gemmatimonadetes bacteria in diverse environments.</title>
        <authorList>
            <person name="Zeng Y."/>
            <person name="Baumbach J."/>
            <person name="Barbosa E.G."/>
            <person name="Azevedo V."/>
            <person name="Zhang C."/>
            <person name="Koblizek M."/>
        </authorList>
    </citation>
    <scope>NUCLEOTIDE SEQUENCE [LARGE SCALE GENOMIC DNA]</scope>
    <source>
        <strain evidence="3 4">AP64</strain>
    </source>
</reference>
<evidence type="ECO:0000256" key="2">
    <source>
        <dbReference type="ARBA" id="ARBA00022840"/>
    </source>
</evidence>
<proteinExistence type="predicted"/>
<dbReference type="AlphaFoldDB" id="A0A143BLA9"/>
<reference evidence="3 4" key="1">
    <citation type="journal article" date="2014" name="Proc. Natl. Acad. Sci. U.S.A.">
        <title>Functional type 2 photosynthetic reaction centers found in the rare bacterial phylum Gemmatimonadetes.</title>
        <authorList>
            <person name="Zeng Y."/>
            <person name="Feng F."/>
            <person name="Medova H."/>
            <person name="Dean J."/>
            <person name="Koblizek M."/>
        </authorList>
    </citation>
    <scope>NUCLEOTIDE SEQUENCE [LARGE SCALE GENOMIC DNA]</scope>
    <source>
        <strain evidence="3 4">AP64</strain>
    </source>
</reference>
<dbReference type="SUPFAM" id="SSF52172">
    <property type="entry name" value="CheY-like"/>
    <property type="match status" value="1"/>
</dbReference>
<dbReference type="RefSeq" id="WP_026848455.1">
    <property type="nucleotide sequence ID" value="NZ_CP011454.1"/>
</dbReference>
<evidence type="ECO:0000313" key="3">
    <source>
        <dbReference type="EMBL" id="AMW05829.1"/>
    </source>
</evidence>
<dbReference type="GO" id="GO:0005829">
    <property type="term" value="C:cytosol"/>
    <property type="evidence" value="ECO:0007669"/>
    <property type="project" value="TreeGrafter"/>
</dbReference>
<dbReference type="KEGG" id="gph:GEMMAAP_15550"/>